<dbReference type="PROSITE" id="PS51114">
    <property type="entry name" value="FBA"/>
    <property type="match status" value="1"/>
</dbReference>
<dbReference type="Proteomes" id="UP001608902">
    <property type="component" value="Unassembled WGS sequence"/>
</dbReference>
<dbReference type="SUPFAM" id="SSF49785">
    <property type="entry name" value="Galactose-binding domain-like"/>
    <property type="match status" value="1"/>
</dbReference>
<dbReference type="PANTHER" id="PTHR12125:SF5">
    <property type="entry name" value="F-BOX DOMAIN-CONTAINING PROTEIN"/>
    <property type="match status" value="1"/>
</dbReference>
<gene>
    <name evidence="2" type="ORF">AB6A40_000820</name>
</gene>
<dbReference type="FunFam" id="2.60.120.260:FF:000012">
    <property type="entry name" value="F-box only protein 2"/>
    <property type="match status" value="1"/>
</dbReference>
<sequence>MSHQPYTMNQQFELNLIDNPSGEKGWNGWERLSSGGDGFLIERTSSNEEFRGKSVPFHFATSFGLCRKKYIVDLWAHGFEQKFLDEHRPPITVSTNYKRSPHAGCTYILEAELVSDGGKITAGERSLSNVGSGRWGQPTLIKLDPDKDTTTDTKIVRVRDMDEDSDTDWHYLEHTFTSYPPGIRYVIFVDSGKDTKFWKGHYGARMANASVVVHKPNH</sequence>
<reference evidence="2 3" key="1">
    <citation type="submission" date="2024-08" db="EMBL/GenBank/DDBJ databases">
        <title>Gnathostoma spinigerum genome.</title>
        <authorList>
            <person name="Gonzalez-Bertolin B."/>
            <person name="Monzon S."/>
            <person name="Zaballos A."/>
            <person name="Jimenez P."/>
            <person name="Dekumyoy P."/>
            <person name="Varona S."/>
            <person name="Cuesta I."/>
            <person name="Sumanam S."/>
            <person name="Adisakwattana P."/>
            <person name="Gasser R.B."/>
            <person name="Hernandez-Gonzalez A."/>
            <person name="Young N.D."/>
            <person name="Perteguer M.J."/>
        </authorList>
    </citation>
    <scope>NUCLEOTIDE SEQUENCE [LARGE SCALE GENOMIC DNA]</scope>
    <source>
        <strain evidence="2">AL3</strain>
        <tissue evidence="2">Liver</tissue>
    </source>
</reference>
<proteinExistence type="predicted"/>
<dbReference type="EMBL" id="JBGFUD010000255">
    <property type="protein sequence ID" value="MFH4974111.1"/>
    <property type="molecule type" value="Genomic_DNA"/>
</dbReference>
<dbReference type="PANTHER" id="PTHR12125">
    <property type="entry name" value="F-BOX ONLY PROTEIN 6-LIKE PROTEIN"/>
    <property type="match status" value="1"/>
</dbReference>
<dbReference type="AlphaFoldDB" id="A0ABD6E9P3"/>
<dbReference type="InterPro" id="IPR007397">
    <property type="entry name" value="F-box-assoc_dom"/>
</dbReference>
<feature type="domain" description="FBA" evidence="1">
    <location>
        <begin position="6"/>
        <end position="215"/>
    </location>
</feature>
<comment type="caution">
    <text evidence="2">The sequence shown here is derived from an EMBL/GenBank/DDBJ whole genome shotgun (WGS) entry which is preliminary data.</text>
</comment>
<dbReference type="GO" id="GO:0005737">
    <property type="term" value="C:cytoplasm"/>
    <property type="evidence" value="ECO:0007669"/>
    <property type="project" value="UniProtKB-ARBA"/>
</dbReference>
<accession>A0ABD6E9P3</accession>
<dbReference type="Gene3D" id="2.60.120.260">
    <property type="entry name" value="Galactose-binding domain-like"/>
    <property type="match status" value="1"/>
</dbReference>
<keyword evidence="3" id="KW-1185">Reference proteome</keyword>
<dbReference type="SMART" id="SM01198">
    <property type="entry name" value="FBA"/>
    <property type="match status" value="1"/>
</dbReference>
<evidence type="ECO:0000259" key="1">
    <source>
        <dbReference type="PROSITE" id="PS51114"/>
    </source>
</evidence>
<dbReference type="InterPro" id="IPR039752">
    <property type="entry name" value="F-box_only"/>
</dbReference>
<evidence type="ECO:0000313" key="2">
    <source>
        <dbReference type="EMBL" id="MFH4974111.1"/>
    </source>
</evidence>
<dbReference type="InterPro" id="IPR008979">
    <property type="entry name" value="Galactose-bd-like_sf"/>
</dbReference>
<evidence type="ECO:0000313" key="3">
    <source>
        <dbReference type="Proteomes" id="UP001608902"/>
    </source>
</evidence>
<organism evidence="2 3">
    <name type="scientific">Gnathostoma spinigerum</name>
    <dbReference type="NCBI Taxonomy" id="75299"/>
    <lineage>
        <taxon>Eukaryota</taxon>
        <taxon>Metazoa</taxon>
        <taxon>Ecdysozoa</taxon>
        <taxon>Nematoda</taxon>
        <taxon>Chromadorea</taxon>
        <taxon>Rhabditida</taxon>
        <taxon>Spirurina</taxon>
        <taxon>Gnathostomatomorpha</taxon>
        <taxon>Gnathostomatoidea</taxon>
        <taxon>Gnathostomatidae</taxon>
        <taxon>Gnathostoma</taxon>
    </lineage>
</organism>
<protein>
    <recommendedName>
        <fullName evidence="1">FBA domain-containing protein</fullName>
    </recommendedName>
</protein>
<name>A0ABD6E9P3_9BILA</name>
<dbReference type="Pfam" id="PF04300">
    <property type="entry name" value="FBA"/>
    <property type="match status" value="2"/>
</dbReference>